<keyword evidence="2" id="KW-1185">Reference proteome</keyword>
<evidence type="ECO:0000313" key="1">
    <source>
        <dbReference type="EMBL" id="CAG8835917.1"/>
    </source>
</evidence>
<protein>
    <submittedName>
        <fullName evidence="1">5246_t:CDS:1</fullName>
    </submittedName>
</protein>
<dbReference type="Proteomes" id="UP000789920">
    <property type="component" value="Unassembled WGS sequence"/>
</dbReference>
<accession>A0ACA9SD16</accession>
<organism evidence="1 2">
    <name type="scientific">Racocetra persica</name>
    <dbReference type="NCBI Taxonomy" id="160502"/>
    <lineage>
        <taxon>Eukaryota</taxon>
        <taxon>Fungi</taxon>
        <taxon>Fungi incertae sedis</taxon>
        <taxon>Mucoromycota</taxon>
        <taxon>Glomeromycotina</taxon>
        <taxon>Glomeromycetes</taxon>
        <taxon>Diversisporales</taxon>
        <taxon>Gigasporaceae</taxon>
        <taxon>Racocetra</taxon>
    </lineage>
</organism>
<reference evidence="1" key="1">
    <citation type="submission" date="2021-06" db="EMBL/GenBank/DDBJ databases">
        <authorList>
            <person name="Kallberg Y."/>
            <person name="Tangrot J."/>
            <person name="Rosling A."/>
        </authorList>
    </citation>
    <scope>NUCLEOTIDE SEQUENCE</scope>
    <source>
        <strain evidence="1">MA461A</strain>
    </source>
</reference>
<evidence type="ECO:0000313" key="2">
    <source>
        <dbReference type="Proteomes" id="UP000789920"/>
    </source>
</evidence>
<proteinExistence type="predicted"/>
<name>A0ACA9SD16_9GLOM</name>
<sequence length="53" mass="6306">MKSKIKEPITTKKFRETKCQRCKRVFYRKLVPSKGNGRELTKINDVTYWADGK</sequence>
<gene>
    <name evidence="1" type="ORF">RPERSI_LOCUS29732</name>
</gene>
<feature type="non-terminal residue" evidence="1">
    <location>
        <position position="53"/>
    </location>
</feature>
<dbReference type="EMBL" id="CAJVQC010113152">
    <property type="protein sequence ID" value="CAG8835917.1"/>
    <property type="molecule type" value="Genomic_DNA"/>
</dbReference>
<comment type="caution">
    <text evidence="1">The sequence shown here is derived from an EMBL/GenBank/DDBJ whole genome shotgun (WGS) entry which is preliminary data.</text>
</comment>